<accession>A0A8H4LRB0</accession>
<feature type="region of interest" description="Disordered" evidence="24">
    <location>
        <begin position="334"/>
        <end position="358"/>
    </location>
</feature>
<evidence type="ECO:0000259" key="28">
    <source>
        <dbReference type="PROSITE" id="PS50994"/>
    </source>
</evidence>
<feature type="region of interest" description="Disordered" evidence="24">
    <location>
        <begin position="880"/>
        <end position="931"/>
    </location>
</feature>
<dbReference type="GO" id="GO:0006338">
    <property type="term" value="P:chromatin remodeling"/>
    <property type="evidence" value="ECO:0007669"/>
    <property type="project" value="UniProtKB-ARBA"/>
</dbReference>
<keyword evidence="8" id="KW-0540">Nuclease</keyword>
<feature type="compositionally biased region" description="Basic residues" evidence="24">
    <location>
        <begin position="919"/>
        <end position="931"/>
    </location>
</feature>
<comment type="caution">
    <text evidence="29">The sequence shown here is derived from an EMBL/GenBank/DDBJ whole genome shotgun (WGS) entry which is preliminary data.</text>
</comment>
<dbReference type="InterPro" id="IPR021109">
    <property type="entry name" value="Peptidase_aspartic_dom_sf"/>
</dbReference>
<evidence type="ECO:0000256" key="23">
    <source>
        <dbReference type="SAM" id="Coils"/>
    </source>
</evidence>
<evidence type="ECO:0000256" key="5">
    <source>
        <dbReference type="ARBA" id="ARBA00022670"/>
    </source>
</evidence>
<evidence type="ECO:0000256" key="8">
    <source>
        <dbReference type="ARBA" id="ARBA00022722"/>
    </source>
</evidence>
<gene>
    <name evidence="29" type="ORF">FALBO_120</name>
</gene>
<evidence type="ECO:0000313" key="30">
    <source>
        <dbReference type="Proteomes" id="UP000554235"/>
    </source>
</evidence>
<keyword evidence="18" id="KW-0238">DNA-binding</keyword>
<dbReference type="InterPro" id="IPR016197">
    <property type="entry name" value="Chromo-like_dom_sf"/>
</dbReference>
<dbReference type="Gene3D" id="3.30.70.270">
    <property type="match status" value="2"/>
</dbReference>
<keyword evidence="23" id="KW-0175">Coiled coil</keyword>
<dbReference type="FunFam" id="3.30.70.270:FF:000020">
    <property type="entry name" value="Transposon Tf2-6 polyprotein-like Protein"/>
    <property type="match status" value="1"/>
</dbReference>
<dbReference type="Gene3D" id="3.30.420.10">
    <property type="entry name" value="Ribonuclease H-like superfamily/Ribonuclease H"/>
    <property type="match status" value="1"/>
</dbReference>
<dbReference type="InterPro" id="IPR023780">
    <property type="entry name" value="Chromo_domain"/>
</dbReference>
<organism evidence="29 30">
    <name type="scientific">Fusarium albosuccineum</name>
    <dbReference type="NCBI Taxonomy" id="1237068"/>
    <lineage>
        <taxon>Eukaryota</taxon>
        <taxon>Fungi</taxon>
        <taxon>Dikarya</taxon>
        <taxon>Ascomycota</taxon>
        <taxon>Pezizomycotina</taxon>
        <taxon>Sordariomycetes</taxon>
        <taxon>Hypocreomycetidae</taxon>
        <taxon>Hypocreales</taxon>
        <taxon>Nectriaceae</taxon>
        <taxon>Fusarium</taxon>
        <taxon>Fusarium decemcellulare species complex</taxon>
    </lineage>
</organism>
<keyword evidence="22" id="KW-0862">Zinc</keyword>
<dbReference type="InterPro" id="IPR050951">
    <property type="entry name" value="Retrovirus_Pol_polyprotein"/>
</dbReference>
<evidence type="ECO:0000256" key="20">
    <source>
        <dbReference type="ARBA" id="ARBA00023172"/>
    </source>
</evidence>
<dbReference type="GO" id="GO:0005634">
    <property type="term" value="C:nucleus"/>
    <property type="evidence" value="ECO:0007669"/>
    <property type="project" value="UniProtKB-SubCell"/>
</dbReference>
<keyword evidence="12" id="KW-0378">Hydrolase</keyword>
<evidence type="ECO:0000256" key="17">
    <source>
        <dbReference type="ARBA" id="ARBA00022932"/>
    </source>
</evidence>
<name>A0A8H4LRB0_9HYPO</name>
<evidence type="ECO:0000256" key="14">
    <source>
        <dbReference type="ARBA" id="ARBA00022884"/>
    </source>
</evidence>
<proteinExistence type="predicted"/>
<dbReference type="EC" id="2.7.7.49" evidence="4"/>
<keyword evidence="19" id="KW-0496">Mitochondrion</keyword>
<feature type="region of interest" description="Disordered" evidence="24">
    <location>
        <begin position="282"/>
        <end position="316"/>
    </location>
</feature>
<evidence type="ECO:0000259" key="26">
    <source>
        <dbReference type="PROSITE" id="PS50158"/>
    </source>
</evidence>
<dbReference type="InterPro" id="IPR056924">
    <property type="entry name" value="SH3_Tf2-1"/>
</dbReference>
<keyword evidence="15" id="KW-0229">DNA integration</keyword>
<feature type="region of interest" description="Disordered" evidence="24">
    <location>
        <begin position="1"/>
        <end position="43"/>
    </location>
</feature>
<dbReference type="GO" id="GO:0003964">
    <property type="term" value="F:RNA-directed DNA polymerase activity"/>
    <property type="evidence" value="ECO:0007669"/>
    <property type="project" value="UniProtKB-KW"/>
</dbReference>
<dbReference type="InterPro" id="IPR001878">
    <property type="entry name" value="Znf_CCHC"/>
</dbReference>
<dbReference type="GO" id="GO:0003677">
    <property type="term" value="F:DNA binding"/>
    <property type="evidence" value="ECO:0007669"/>
    <property type="project" value="UniProtKB-KW"/>
</dbReference>
<dbReference type="InterPro" id="IPR041373">
    <property type="entry name" value="RT_RNaseH"/>
</dbReference>
<dbReference type="CDD" id="cd00303">
    <property type="entry name" value="retropepsin_like"/>
    <property type="match status" value="1"/>
</dbReference>
<feature type="coiled-coil region" evidence="23">
    <location>
        <begin position="1722"/>
        <end position="1749"/>
    </location>
</feature>
<dbReference type="EMBL" id="JAADYS010000013">
    <property type="protein sequence ID" value="KAF4472991.1"/>
    <property type="molecule type" value="Genomic_DNA"/>
</dbReference>
<dbReference type="InterPro" id="IPR001584">
    <property type="entry name" value="Integrase_cat-core"/>
</dbReference>
<evidence type="ECO:0000256" key="24">
    <source>
        <dbReference type="SAM" id="MobiDB-lite"/>
    </source>
</evidence>
<dbReference type="GO" id="GO:0003887">
    <property type="term" value="F:DNA-directed DNA polymerase activity"/>
    <property type="evidence" value="ECO:0007669"/>
    <property type="project" value="UniProtKB-KW"/>
</dbReference>
<dbReference type="PROSITE" id="PS00598">
    <property type="entry name" value="CHROMO_1"/>
    <property type="match status" value="1"/>
</dbReference>
<dbReference type="Pfam" id="PF03732">
    <property type="entry name" value="Retrotrans_gag"/>
    <property type="match status" value="1"/>
</dbReference>
<dbReference type="PROSITE" id="PS50158">
    <property type="entry name" value="ZF_CCHC"/>
    <property type="match status" value="1"/>
</dbReference>
<sequence>MATPINPVPQQNTAPTNLVPTLDQDMEDQDNNSSDSEDSEVERLRDQLANVREEMQEMRQLLKETVALQSQQANNNQNNLQEMRNLANTATHGKEAGEILKPNPPEMFDGTPSKLATFLTQCRAFMLYYPTQFSRDSAKVMYAAGRLKGTAAQWFQPIMEDYTNKPETELSPRTFMLYNSYTAFEKALKQAFGTVNEKGQAEREIKAIRQTRSASEHGAKFLQLASKLPWDQDALMSLFFDSLKEPVQAELFKETRPDTLVDYIGMAVKIDDYQFSWRTRRSRYNGKQGNQPRYDANQGKKRDNNTSYGTNPGPMEIGAVQRDKKNDICYNCGKKGHHSHECRNPVKTNQKYRPNPDNKEKVRFAKTQEDEETQTGIRTPSARVRMARTGYDNTATGLQKYLASNKTIKTEKEAKDTGNWSAKEKWQEYLLEKAHKGEKWTPILEPGENLQRTTSGKETIAMVRTTKDIAPQQPDEIMPDRPTQNQRRQDRVTRNDVLESNNLQRQLDTMRLGETAEDVQVRLQRRKTTLKTLKGIRKTDEQLWTETYPETYDEEGNRFWHSLRERYIHTAREHVRTIDMLDICVRAYRRDIAENPRHPEPLFNKNDDIRTYPTHPEHDQVSWMSCQTHSCEIHLKEKQEQDCFPVPLPAQPNSKPYSRQETWGYKIVHWYDSIGVANAKFDEELFKKQRTENMEKTIHEWQDQDPGKEAELRYQDLLHRQNNTHDYDACEDSDCEQQTGDTEPTEEDTSTAALRAVKTTPHRCLEMKVRIKGTELFALVDSGSTRNLMAPKTIDRLQIPWTKRTNPIPITDIEGRPFDFDGGMLTRKIDHLKVFVNNRNQGIDFDVLPVEGHDLVLGQPWLYKYNPHINWRNGQVNCEVDPSDEMYDSGHDERSQTSIDEDDEVSSEGTRDTSPPPKGTRHKHEKGRTQRIRRTIAILKSQFKNLNEDLKHMKKEESAEDERLRDVPEEFRKYQKLFTPEEKTTLPQHTMYDLEIVLKDGKSPKFYPIYSLAQTELKELDTWLREMLRKGHIRQSKSSAGYPVMFVPKPNSDKLRLVVDYRQLNDITEKDRTPLPLITELKDRLFGKRFFTALDLKAAYNLIRIKEGDEWKTAFRTKYGLYEYLVMPFGLTNAPAAFQRMITNVLREYLDVFVVCYLDDILIFSDTEEQHSEHVHKVLAALQDANMLVEPTKSHFCQETVTYLGHEISYNEIRMDSRKIAAVKEWPVPKNVKEVQSFLGFANYYRRFIKDFSKHANPLTELTKKGKEFKWNILPQKAFDKLRDAILAEPVLTMFNPDKEIELETDSSDFALGGQIGQRDDDGKLHPIAFYSHKLHGAELNYPIYDKEFLAIVNCFKEFRHYLRGSNHQIKVYTDHQNISHFATTQELNRRQLRYAEYLCEFDFVIIHRKGSDNGRADAISRRPDYDTGTSKVNDQLLEHNNKGELKFKTQSEVIARIKEQPQLSDEERDFLREIHEHPLHGHQGVTKTTKRLQYMGYQTSNLKKKVERIIKQCELCAKTRSQRHKPYGTLQALPVAQRPWDSITMDFITKLPLSEEPSSGIFYDSIMVIVDRLTKFSYYIPYKEATDAEELSYVFYRHIISIHGLPTEIISDRGPTFAAKFWQSLMNLLGLNHKLTTAFRPSVDGQTERMNQVLEQYLRCYVNYEQNNWVEKLPAAQLAYNTAYNESTRLTPAYANFGFNPEAYRTPREPKTINPKAILKSDDLKNLHEEMKTELEFVRNRMTNYYDQKRLKGPTFEEGDMVYLATKNISTKRPTKKLDYKYIGPYKVLRKISENNYELDLPPKVRLHPIFHISLLESAADTIQVKIGNEPEEIEGPEEYTVEEIRDMRKINGQTMYLVKWKNYPENENTWEPPKHLMNAQRLLRNFHQSQTQKDSTQQTSQ</sequence>
<keyword evidence="11" id="KW-0255">Endonuclease</keyword>
<dbReference type="CDD" id="cd01647">
    <property type="entry name" value="RT_LTR"/>
    <property type="match status" value="1"/>
</dbReference>
<protein>
    <recommendedName>
        <fullName evidence="4">RNA-directed DNA polymerase</fullName>
        <ecNumber evidence="4">2.7.7.49</ecNumber>
    </recommendedName>
</protein>
<dbReference type="Pfam" id="PF17917">
    <property type="entry name" value="RT_RNaseH"/>
    <property type="match status" value="1"/>
</dbReference>
<feature type="region of interest" description="Disordered" evidence="24">
    <location>
        <begin position="728"/>
        <end position="750"/>
    </location>
</feature>
<dbReference type="SUPFAM" id="SSF54160">
    <property type="entry name" value="Chromo domain-like"/>
    <property type="match status" value="1"/>
</dbReference>
<evidence type="ECO:0000256" key="3">
    <source>
        <dbReference type="ARBA" id="ARBA00011353"/>
    </source>
</evidence>
<evidence type="ECO:0000256" key="21">
    <source>
        <dbReference type="ARBA" id="ARBA00023242"/>
    </source>
</evidence>
<feature type="region of interest" description="Disordered" evidence="24">
    <location>
        <begin position="470"/>
        <end position="496"/>
    </location>
</feature>
<keyword evidence="16 29" id="KW-0695">RNA-directed DNA polymerase</keyword>
<keyword evidence="6" id="KW-0808">Transferase</keyword>
<dbReference type="Proteomes" id="UP000554235">
    <property type="component" value="Unassembled WGS sequence"/>
</dbReference>
<dbReference type="Gene3D" id="2.40.50.40">
    <property type="match status" value="1"/>
</dbReference>
<dbReference type="Pfam" id="PF17921">
    <property type="entry name" value="Integrase_H2C2"/>
    <property type="match status" value="1"/>
</dbReference>
<dbReference type="PANTHER" id="PTHR37984">
    <property type="entry name" value="PROTEIN CBG26694"/>
    <property type="match status" value="1"/>
</dbReference>
<dbReference type="GO" id="GO:0003723">
    <property type="term" value="F:RNA binding"/>
    <property type="evidence" value="ECO:0007669"/>
    <property type="project" value="UniProtKB-KW"/>
</dbReference>
<keyword evidence="7" id="KW-0548">Nucleotidyltransferase</keyword>
<dbReference type="InterPro" id="IPR041588">
    <property type="entry name" value="Integrase_H2C2"/>
</dbReference>
<dbReference type="InterPro" id="IPR005162">
    <property type="entry name" value="Retrotrans_gag_dom"/>
</dbReference>
<evidence type="ECO:0000256" key="16">
    <source>
        <dbReference type="ARBA" id="ARBA00022918"/>
    </source>
</evidence>
<keyword evidence="5" id="KW-0645">Protease</keyword>
<evidence type="ECO:0000256" key="1">
    <source>
        <dbReference type="ARBA" id="ARBA00004123"/>
    </source>
</evidence>
<dbReference type="SUPFAM" id="SSF56672">
    <property type="entry name" value="DNA/RNA polymerases"/>
    <property type="match status" value="1"/>
</dbReference>
<dbReference type="Pfam" id="PF00078">
    <property type="entry name" value="RVT_1"/>
    <property type="match status" value="1"/>
</dbReference>
<dbReference type="SMART" id="SM00298">
    <property type="entry name" value="CHROMO"/>
    <property type="match status" value="1"/>
</dbReference>
<dbReference type="InterPro" id="IPR043128">
    <property type="entry name" value="Rev_trsase/Diguanyl_cyclase"/>
</dbReference>
<feature type="compositionally biased region" description="Basic and acidic residues" evidence="24">
    <location>
        <begin position="487"/>
        <end position="496"/>
    </location>
</feature>
<keyword evidence="9" id="KW-0479">Metal-binding</keyword>
<dbReference type="GO" id="GO:0005739">
    <property type="term" value="C:mitochondrion"/>
    <property type="evidence" value="ECO:0007669"/>
    <property type="project" value="UniProtKB-SubCell"/>
</dbReference>
<keyword evidence="30" id="KW-1185">Reference proteome</keyword>
<dbReference type="CDD" id="cd09274">
    <property type="entry name" value="RNase_HI_RT_Ty3"/>
    <property type="match status" value="1"/>
</dbReference>
<dbReference type="GO" id="GO:0015074">
    <property type="term" value="P:DNA integration"/>
    <property type="evidence" value="ECO:0007669"/>
    <property type="project" value="UniProtKB-KW"/>
</dbReference>
<dbReference type="Gene3D" id="2.40.70.10">
    <property type="entry name" value="Acid Proteases"/>
    <property type="match status" value="1"/>
</dbReference>
<dbReference type="GO" id="GO:0006310">
    <property type="term" value="P:DNA recombination"/>
    <property type="evidence" value="ECO:0007669"/>
    <property type="project" value="UniProtKB-KW"/>
</dbReference>
<feature type="domain" description="Chromo" evidence="25">
    <location>
        <begin position="1841"/>
        <end position="1900"/>
    </location>
</feature>
<feature type="domain" description="CCHC-type" evidence="26">
    <location>
        <begin position="329"/>
        <end position="344"/>
    </location>
</feature>
<dbReference type="GO" id="GO:0004519">
    <property type="term" value="F:endonuclease activity"/>
    <property type="evidence" value="ECO:0007669"/>
    <property type="project" value="UniProtKB-KW"/>
</dbReference>
<dbReference type="GO" id="GO:0004190">
    <property type="term" value="F:aspartic-type endopeptidase activity"/>
    <property type="evidence" value="ECO:0007669"/>
    <property type="project" value="UniProtKB-KW"/>
</dbReference>
<dbReference type="Gene3D" id="1.10.340.70">
    <property type="match status" value="1"/>
</dbReference>
<dbReference type="GO" id="GO:0008270">
    <property type="term" value="F:zinc ion binding"/>
    <property type="evidence" value="ECO:0007669"/>
    <property type="project" value="UniProtKB-KW"/>
</dbReference>
<feature type="domain" description="Integrase catalytic" evidence="28">
    <location>
        <begin position="1536"/>
        <end position="1710"/>
    </location>
</feature>
<keyword evidence="10" id="KW-0064">Aspartyl protease</keyword>
<dbReference type="SUPFAM" id="SSF53098">
    <property type="entry name" value="Ribonuclease H-like"/>
    <property type="match status" value="1"/>
</dbReference>
<dbReference type="Gene3D" id="4.10.60.10">
    <property type="entry name" value="Zinc finger, CCHC-type"/>
    <property type="match status" value="1"/>
</dbReference>
<dbReference type="InterPro" id="IPR023779">
    <property type="entry name" value="Chromodomain_CS"/>
</dbReference>
<dbReference type="GO" id="GO:0006508">
    <property type="term" value="P:proteolysis"/>
    <property type="evidence" value="ECO:0007669"/>
    <property type="project" value="UniProtKB-KW"/>
</dbReference>
<dbReference type="InterPro" id="IPR000953">
    <property type="entry name" value="Chromo/chromo_shadow_dom"/>
</dbReference>
<evidence type="ECO:0000256" key="15">
    <source>
        <dbReference type="ARBA" id="ARBA00022908"/>
    </source>
</evidence>
<keyword evidence="14" id="KW-0694">RNA-binding</keyword>
<dbReference type="FunFam" id="3.30.420.10:FF:000032">
    <property type="entry name" value="Retrovirus-related Pol polyprotein from transposon 297-like Protein"/>
    <property type="match status" value="1"/>
</dbReference>
<dbReference type="CDD" id="cd00024">
    <property type="entry name" value="CD_CSD"/>
    <property type="match status" value="1"/>
</dbReference>
<evidence type="ECO:0000256" key="7">
    <source>
        <dbReference type="ARBA" id="ARBA00022695"/>
    </source>
</evidence>
<keyword evidence="20" id="KW-0233">DNA recombination</keyword>
<keyword evidence="22" id="KW-0863">Zinc-finger</keyword>
<evidence type="ECO:0000256" key="4">
    <source>
        <dbReference type="ARBA" id="ARBA00012493"/>
    </source>
</evidence>
<dbReference type="InterPro" id="IPR036875">
    <property type="entry name" value="Znf_CCHC_sf"/>
</dbReference>
<dbReference type="InterPro" id="IPR012337">
    <property type="entry name" value="RNaseH-like_sf"/>
</dbReference>
<evidence type="ECO:0000256" key="10">
    <source>
        <dbReference type="ARBA" id="ARBA00022750"/>
    </source>
</evidence>
<dbReference type="InterPro" id="IPR000477">
    <property type="entry name" value="RT_dom"/>
</dbReference>
<evidence type="ECO:0000256" key="11">
    <source>
        <dbReference type="ARBA" id="ARBA00022759"/>
    </source>
</evidence>
<evidence type="ECO:0000256" key="18">
    <source>
        <dbReference type="ARBA" id="ARBA00023125"/>
    </source>
</evidence>
<dbReference type="PANTHER" id="PTHR37984:SF5">
    <property type="entry name" value="PROTEIN NYNRIN-LIKE"/>
    <property type="match status" value="1"/>
</dbReference>
<comment type="subunit">
    <text evidence="3">Component of the NuA4 histone acetyltransferase complex.</text>
</comment>
<dbReference type="SUPFAM" id="SSF57756">
    <property type="entry name" value="Retrovirus zinc finger-like domains"/>
    <property type="match status" value="1"/>
</dbReference>
<evidence type="ECO:0000256" key="12">
    <source>
        <dbReference type="ARBA" id="ARBA00022801"/>
    </source>
</evidence>
<comment type="subcellular location">
    <subcellularLocation>
        <location evidence="2">Mitochondrion</location>
    </subcellularLocation>
    <subcellularLocation>
        <location evidence="1">Nucleus</location>
    </subcellularLocation>
</comment>
<evidence type="ECO:0000256" key="9">
    <source>
        <dbReference type="ARBA" id="ARBA00022723"/>
    </source>
</evidence>
<dbReference type="SUPFAM" id="SSF50630">
    <property type="entry name" value="Acid proteases"/>
    <property type="match status" value="1"/>
</dbReference>
<dbReference type="InterPro" id="IPR043502">
    <property type="entry name" value="DNA/RNA_pol_sf"/>
</dbReference>
<feature type="compositionally biased region" description="Polar residues" evidence="24">
    <location>
        <begin position="8"/>
        <end position="19"/>
    </location>
</feature>
<dbReference type="PROSITE" id="PS50878">
    <property type="entry name" value="RT_POL"/>
    <property type="match status" value="1"/>
</dbReference>
<keyword evidence="13" id="KW-0460">Magnesium</keyword>
<evidence type="ECO:0000259" key="25">
    <source>
        <dbReference type="PROSITE" id="PS50013"/>
    </source>
</evidence>
<dbReference type="InterPro" id="IPR036397">
    <property type="entry name" value="RNaseH_sf"/>
</dbReference>
<dbReference type="Pfam" id="PF00385">
    <property type="entry name" value="Chromo"/>
    <property type="match status" value="1"/>
</dbReference>
<dbReference type="Pfam" id="PF24626">
    <property type="entry name" value="SH3_Tf2-1"/>
    <property type="match status" value="1"/>
</dbReference>
<evidence type="ECO:0000313" key="29">
    <source>
        <dbReference type="EMBL" id="KAF4472991.1"/>
    </source>
</evidence>
<dbReference type="PROSITE" id="PS50994">
    <property type="entry name" value="INTEGRASE"/>
    <property type="match status" value="1"/>
</dbReference>
<dbReference type="PROSITE" id="PS50013">
    <property type="entry name" value="CHROMO_2"/>
    <property type="match status" value="1"/>
</dbReference>
<keyword evidence="17" id="KW-0239">DNA-directed DNA polymerase</keyword>
<evidence type="ECO:0000256" key="2">
    <source>
        <dbReference type="ARBA" id="ARBA00004173"/>
    </source>
</evidence>
<evidence type="ECO:0000256" key="22">
    <source>
        <dbReference type="PROSITE-ProRule" id="PRU00047"/>
    </source>
</evidence>
<dbReference type="OrthoDB" id="5100833at2759"/>
<evidence type="ECO:0000259" key="27">
    <source>
        <dbReference type="PROSITE" id="PS50878"/>
    </source>
</evidence>
<keyword evidence="21" id="KW-0539">Nucleus</keyword>
<evidence type="ECO:0000256" key="6">
    <source>
        <dbReference type="ARBA" id="ARBA00022679"/>
    </source>
</evidence>
<evidence type="ECO:0000256" key="13">
    <source>
        <dbReference type="ARBA" id="ARBA00022842"/>
    </source>
</evidence>
<dbReference type="Gene3D" id="3.10.10.10">
    <property type="entry name" value="HIV Type 1 Reverse Transcriptase, subunit A, domain 1"/>
    <property type="match status" value="1"/>
</dbReference>
<feature type="domain" description="Reverse transcriptase" evidence="27">
    <location>
        <begin position="1028"/>
        <end position="1208"/>
    </location>
</feature>
<reference evidence="29 30" key="1">
    <citation type="submission" date="2020-01" db="EMBL/GenBank/DDBJ databases">
        <title>Identification and distribution of gene clusters putatively required for synthesis of sphingolipid metabolism inhibitors in phylogenetically diverse species of the filamentous fungus Fusarium.</title>
        <authorList>
            <person name="Kim H.-S."/>
            <person name="Busman M."/>
            <person name="Brown D.W."/>
            <person name="Divon H."/>
            <person name="Uhlig S."/>
            <person name="Proctor R.H."/>
        </authorList>
    </citation>
    <scope>NUCLEOTIDE SEQUENCE [LARGE SCALE GENOMIC DNA]</scope>
    <source>
        <strain evidence="29 30">NRRL 20459</strain>
    </source>
</reference>
<feature type="compositionally biased region" description="Acidic residues" evidence="24">
    <location>
        <begin position="24"/>
        <end position="40"/>
    </location>
</feature>
<evidence type="ECO:0000256" key="19">
    <source>
        <dbReference type="ARBA" id="ARBA00023128"/>
    </source>
</evidence>